<comment type="function">
    <text evidence="7">Produces ATP from ADP in the presence of a proton gradient across the membrane. The V-type alpha chain is a catalytic subunit.</text>
</comment>
<dbReference type="AlphaFoldDB" id="A0AA48HUW6"/>
<dbReference type="InterPro" id="IPR027417">
    <property type="entry name" value="P-loop_NTPase"/>
</dbReference>
<evidence type="ECO:0000256" key="2">
    <source>
        <dbReference type="ARBA" id="ARBA00022448"/>
    </source>
</evidence>
<dbReference type="GO" id="GO:0042777">
    <property type="term" value="P:proton motive force-driven plasma membrane ATP synthesis"/>
    <property type="evidence" value="ECO:0007669"/>
    <property type="project" value="UniProtKB-UniRule"/>
</dbReference>
<dbReference type="EC" id="7.1.2.2" evidence="7"/>
<keyword evidence="6 7" id="KW-0406">Ion transport</keyword>
<evidence type="ECO:0000256" key="7">
    <source>
        <dbReference type="HAMAP-Rule" id="MF_00309"/>
    </source>
</evidence>
<dbReference type="Gene3D" id="2.40.50.100">
    <property type="match status" value="1"/>
</dbReference>
<dbReference type="Proteomes" id="UP001337580">
    <property type="component" value="Chromosome"/>
</dbReference>
<keyword evidence="3 7" id="KW-0547">Nucleotide-binding</keyword>
<proteinExistence type="inferred from homology"/>
<dbReference type="HAMAP" id="MF_00309">
    <property type="entry name" value="ATP_synth_A_arch"/>
    <property type="match status" value="1"/>
</dbReference>
<keyword evidence="2 7" id="KW-0813">Transport</keyword>
<keyword evidence="5 7" id="KW-1278">Translocase</keyword>
<dbReference type="GO" id="GO:0046961">
    <property type="term" value="F:proton-transporting ATPase activity, rotational mechanism"/>
    <property type="evidence" value="ECO:0007669"/>
    <property type="project" value="InterPro"/>
</dbReference>
<evidence type="ECO:0000256" key="1">
    <source>
        <dbReference type="ARBA" id="ARBA00008936"/>
    </source>
</evidence>
<name>A0AA48HUW6_9FIRM</name>
<dbReference type="Gene3D" id="1.10.1140.10">
    <property type="entry name" value="Bovine Mitochondrial F1-atpase, Atp Synthase Beta Chain, Chain D, domain 3"/>
    <property type="match status" value="1"/>
</dbReference>
<feature type="domain" description="ATPase F1/V1/A1 complex alpha/beta subunit nucleotide-binding" evidence="8">
    <location>
        <begin position="213"/>
        <end position="434"/>
    </location>
</feature>
<evidence type="ECO:0000259" key="9">
    <source>
        <dbReference type="Pfam" id="PF02874"/>
    </source>
</evidence>
<evidence type="ECO:0000259" key="8">
    <source>
        <dbReference type="Pfam" id="PF00006"/>
    </source>
</evidence>
<evidence type="ECO:0000256" key="3">
    <source>
        <dbReference type="ARBA" id="ARBA00022741"/>
    </source>
</evidence>
<dbReference type="InterPro" id="IPR004100">
    <property type="entry name" value="ATPase_F1/V1/A1_a/bsu_N"/>
</dbReference>
<gene>
    <name evidence="7" type="primary">atpA</name>
    <name evidence="12" type="ORF">CfP315_0364</name>
</gene>
<dbReference type="InterPro" id="IPR000194">
    <property type="entry name" value="ATPase_F1/V1/A1_a/bsu_nucl-bd"/>
</dbReference>
<sequence length="583" mass="66018">MAKKNDLIYGINGPIIKVKNTDSFFMYEMVHVGDGLVGEVIKINKEFTTIQIYEDATGLTTRDKVVGMKKPMGVLLGPGLIGNIFDGIERSLGAIKDIHGDFIPGGCRIDISNNENLWNVKILVKVGDEVSYGMIFATCAETSVVEHRFLIPLGVEGKVISIAERKEFKLTDTVIEVKNKDKVVGLNLLQFWPIRQSRPVKKRHSPNKPLITGQRVIDTLFPMAKGGCAMLPGGFGAGKTVTQHQLAKWCNVDVVIYVGCGERGNEMTQILEEFGELIDPKTGKSMLERTIFIANTSNMPVSAREASIYTGVTLAEYYRDMGYDVVMLADSTSRWAEALREISGRLEEIPAEEGYPAYLSSRLAEFYERAGNFTSFSDRESSITLIGAVSPQGSDFSEPVTQNSKRFTRCFWALDKSLAYIRHYPTINWRLSYSEYVKELEPWFELNIGEEFVENRKKIVYILEEEAKLLEITKLVGQDIMADDQKLVLETAKLIRIGFLQQNIFNDFDKFVSLEKQRLMMSVILYLYKKSKELITNLVPMSKIIQLDIFQEISKMKYNMPADCLEKFKSYIELIDQKLDSIV</sequence>
<dbReference type="InterPro" id="IPR024034">
    <property type="entry name" value="ATPase_F1/V1_b/a_C"/>
</dbReference>
<dbReference type="CDD" id="cd01134">
    <property type="entry name" value="V_A-ATPase_A"/>
    <property type="match status" value="1"/>
</dbReference>
<keyword evidence="7" id="KW-0375">Hydrogen ion transport</keyword>
<evidence type="ECO:0000259" key="10">
    <source>
        <dbReference type="Pfam" id="PF16886"/>
    </source>
</evidence>
<dbReference type="PANTHER" id="PTHR43607:SF1">
    <property type="entry name" value="H(+)-TRANSPORTING TWO-SECTOR ATPASE"/>
    <property type="match status" value="1"/>
</dbReference>
<evidence type="ECO:0000256" key="4">
    <source>
        <dbReference type="ARBA" id="ARBA00022840"/>
    </source>
</evidence>
<dbReference type="InterPro" id="IPR055190">
    <property type="entry name" value="ATP-synt_VA_C"/>
</dbReference>
<evidence type="ECO:0000259" key="11">
    <source>
        <dbReference type="Pfam" id="PF22919"/>
    </source>
</evidence>
<dbReference type="NCBIfam" id="NF003220">
    <property type="entry name" value="PRK04192.1"/>
    <property type="match status" value="1"/>
</dbReference>
<evidence type="ECO:0000256" key="6">
    <source>
        <dbReference type="ARBA" id="ARBA00023065"/>
    </source>
</evidence>
<dbReference type="InterPro" id="IPR022878">
    <property type="entry name" value="V-ATPase_asu"/>
</dbReference>
<keyword evidence="4 7" id="KW-0067">ATP-binding</keyword>
<dbReference type="InterPro" id="IPR023366">
    <property type="entry name" value="ATP_synth_asu-like_sf"/>
</dbReference>
<dbReference type="SUPFAM" id="SSF50615">
    <property type="entry name" value="N-terminal domain of alpha and beta subunits of F1 ATP synthase"/>
    <property type="match status" value="1"/>
</dbReference>
<evidence type="ECO:0000256" key="5">
    <source>
        <dbReference type="ARBA" id="ARBA00022967"/>
    </source>
</evidence>
<reference evidence="12" key="1">
    <citation type="journal article" date="2023" name="ISME J.">
        <title>Emergence of putative energy parasites within Clostridia revealed by genome analysis of a novel endosymbiotic clade.</title>
        <authorList>
            <person name="Takahashi K."/>
            <person name="Kuwahara H."/>
            <person name="Horikawa Y."/>
            <person name="Izawa K."/>
            <person name="Kato D."/>
            <person name="Inagaki T."/>
            <person name="Yuki M."/>
            <person name="Ohkuma M."/>
            <person name="Hongoh Y."/>
        </authorList>
    </citation>
    <scope>NUCLEOTIDE SEQUENCE</scope>
    <source>
        <strain evidence="12">CfP3-15</strain>
    </source>
</reference>
<dbReference type="InterPro" id="IPR031686">
    <property type="entry name" value="ATP-synth_a_Xtn"/>
</dbReference>
<dbReference type="Pfam" id="PF16886">
    <property type="entry name" value="ATP-synt_ab_Xtn"/>
    <property type="match status" value="1"/>
</dbReference>
<comment type="similarity">
    <text evidence="1 7">Belongs to the ATPase alpha/beta chains family.</text>
</comment>
<dbReference type="Pfam" id="PF00006">
    <property type="entry name" value="ATP-synt_ab"/>
    <property type="match status" value="1"/>
</dbReference>
<keyword evidence="7" id="KW-0066">ATP synthesis</keyword>
<organism evidence="12">
    <name type="scientific">Candidatus Improbicoccus pseudotrichonymphae</name>
    <dbReference type="NCBI Taxonomy" id="3033792"/>
    <lineage>
        <taxon>Bacteria</taxon>
        <taxon>Bacillati</taxon>
        <taxon>Bacillota</taxon>
        <taxon>Clostridia</taxon>
        <taxon>Candidatus Improbicoccus</taxon>
    </lineage>
</organism>
<dbReference type="GO" id="GO:0045259">
    <property type="term" value="C:proton-transporting ATP synthase complex"/>
    <property type="evidence" value="ECO:0007669"/>
    <property type="project" value="UniProtKB-ARBA"/>
</dbReference>
<dbReference type="Pfam" id="PF02874">
    <property type="entry name" value="ATP-synt_ab_N"/>
    <property type="match status" value="1"/>
</dbReference>
<dbReference type="InterPro" id="IPR036121">
    <property type="entry name" value="ATPase_F1/V1/A1_a/bsu_N_sf"/>
</dbReference>
<dbReference type="PANTHER" id="PTHR43607">
    <property type="entry name" value="V-TYPE PROTON ATPASE CATALYTIC SUBUNIT A"/>
    <property type="match status" value="1"/>
</dbReference>
<accession>A0AA48HUW6</accession>
<dbReference type="Gene3D" id="3.40.50.300">
    <property type="entry name" value="P-loop containing nucleotide triphosphate hydrolases"/>
    <property type="match status" value="1"/>
</dbReference>
<dbReference type="KEGG" id="ips:CfP315_0364"/>
<protein>
    <recommendedName>
        <fullName evidence="7">V-type ATP synthase alpha chain</fullName>
        <ecNumber evidence="7">7.1.2.2</ecNumber>
    </recommendedName>
    <alternativeName>
        <fullName evidence="7">V-ATPase subunit A</fullName>
    </alternativeName>
</protein>
<dbReference type="CDD" id="cd18111">
    <property type="entry name" value="ATP-synt_V_A-type_alpha_C"/>
    <property type="match status" value="1"/>
</dbReference>
<dbReference type="EMBL" id="AP027924">
    <property type="protein sequence ID" value="BED91831.1"/>
    <property type="molecule type" value="Genomic_DNA"/>
</dbReference>
<dbReference type="SUPFAM" id="SSF47917">
    <property type="entry name" value="C-terminal domain of alpha and beta subunits of F1 ATP synthase"/>
    <property type="match status" value="1"/>
</dbReference>
<evidence type="ECO:0000313" key="12">
    <source>
        <dbReference type="EMBL" id="BED91831.1"/>
    </source>
</evidence>
<feature type="domain" description="ATP synthase A/B type C-terminal" evidence="11">
    <location>
        <begin position="442"/>
        <end position="538"/>
    </location>
</feature>
<feature type="domain" description="ATPsynthase alpha/beta subunit barrel-sandwich" evidence="10">
    <location>
        <begin position="114"/>
        <end position="195"/>
    </location>
</feature>
<feature type="domain" description="ATPase F1/V1/A1 complex alpha/beta subunit N-terminal" evidence="9">
    <location>
        <begin position="8"/>
        <end position="66"/>
    </location>
</feature>
<dbReference type="Pfam" id="PF22919">
    <property type="entry name" value="ATP-synt_VA_C"/>
    <property type="match status" value="1"/>
</dbReference>
<feature type="binding site" evidence="7">
    <location>
        <begin position="233"/>
        <end position="240"/>
    </location>
    <ligand>
        <name>ATP</name>
        <dbReference type="ChEBI" id="CHEBI:30616"/>
    </ligand>
</feature>
<dbReference type="GO" id="GO:0046933">
    <property type="term" value="F:proton-transporting ATP synthase activity, rotational mechanism"/>
    <property type="evidence" value="ECO:0007669"/>
    <property type="project" value="UniProtKB-UniRule"/>
</dbReference>
<dbReference type="Gene3D" id="2.40.30.20">
    <property type="match status" value="1"/>
</dbReference>
<comment type="catalytic activity">
    <reaction evidence="7">
        <text>ATP + H2O + 4 H(+)(in) = ADP + phosphate + 5 H(+)(out)</text>
        <dbReference type="Rhea" id="RHEA:57720"/>
        <dbReference type="ChEBI" id="CHEBI:15377"/>
        <dbReference type="ChEBI" id="CHEBI:15378"/>
        <dbReference type="ChEBI" id="CHEBI:30616"/>
        <dbReference type="ChEBI" id="CHEBI:43474"/>
        <dbReference type="ChEBI" id="CHEBI:456216"/>
        <dbReference type="EC" id="7.1.2.2"/>
    </reaction>
</comment>
<dbReference type="GO" id="GO:0005524">
    <property type="term" value="F:ATP binding"/>
    <property type="evidence" value="ECO:0007669"/>
    <property type="project" value="UniProtKB-UniRule"/>
</dbReference>
<dbReference type="SUPFAM" id="SSF52540">
    <property type="entry name" value="P-loop containing nucleoside triphosphate hydrolases"/>
    <property type="match status" value="1"/>
</dbReference>